<feature type="domain" description="Phage tail tape measure protein" evidence="3">
    <location>
        <begin position="171"/>
        <end position="373"/>
    </location>
</feature>
<feature type="compositionally biased region" description="Basic residues" evidence="2">
    <location>
        <begin position="654"/>
        <end position="671"/>
    </location>
</feature>
<feature type="region of interest" description="Disordered" evidence="2">
    <location>
        <begin position="881"/>
        <end position="901"/>
    </location>
</feature>
<accession>A0A1H1EI62</accession>
<dbReference type="Proteomes" id="UP000199570">
    <property type="component" value="Unassembled WGS sequence"/>
</dbReference>
<dbReference type="Pfam" id="PF10145">
    <property type="entry name" value="PhageMin_Tail"/>
    <property type="match status" value="1"/>
</dbReference>
<gene>
    <name evidence="4" type="ORF">SAMN04490195_2203</name>
</gene>
<dbReference type="InterPro" id="IPR010090">
    <property type="entry name" value="Phage_tape_meas"/>
</dbReference>
<dbReference type="OrthoDB" id="8019720at2"/>
<keyword evidence="5" id="KW-1185">Reference proteome</keyword>
<proteinExistence type="predicted"/>
<dbReference type="AlphaFoldDB" id="A0A1H1EI62"/>
<feature type="compositionally biased region" description="Pro residues" evidence="2">
    <location>
        <begin position="674"/>
        <end position="696"/>
    </location>
</feature>
<evidence type="ECO:0000313" key="4">
    <source>
        <dbReference type="EMBL" id="SDQ88208.1"/>
    </source>
</evidence>
<sequence>MANKLSLGLVIGGAVSPTVGAAFNEVTGRIKRLEAEGNKARVLQRTIGDTIRLRDEWKKAHDSGAAGASKLLGRLNSNLDSLKKQGVEVGRLDKAYRSLGQAANKAEFKAKGYQQIDAGKAGMKSTVGQAVAGVATVGIATKVSADFGAIVRDIAIKAGIANDPKEKQMAQTIIETSRDTGMARNDVADVVNQLVGAGMDLAKALEYAPVAAKFAVGQGSSGADTAKMINALGQNAMITDAKQMQQALEAIAFQGQAGSFEAVDMARWFPELLSNMGNLNITGMDAVTQLGAMLQVQMKTAGGADEAANNLKNWMGKIGSTDTVEAYKKAGIDYKGSMQTGLQNGLSTLESSMALAQKYIQATDPKRAAQMAEATAKISQEADPEKAKAMMASLEEALRTGDLFADMQVKAALSAYLQNKALYSQLKNDSREASGILDKNLAERREASSQKWAEMAQSMDDALRSVGDALRPVTDTVAEGLTKVTKGITALSDSSPGVVTGIAAVGGGFLALKTLFSSYKIGKGLFNLARGTLGNGKSDEVQKVFITNSLGGDRVVPGAELKGKAGKALSLVETGLKALAAVKGASEGGEAADGQEGKKAGGFDLVSTGLKVVSLAKEAAGDGDVQAGLEDGVVRKVFVVNAAAMGGGGGPVERRRRGRGTARNSSRRRRSAVPPRPGDPSRPPVPAPRPAVPAPRPAASVSATGGVLAKLGVVAETVGKVGKLGKVIPGGALIDAGGMVFETYQNAKTQDEKAEGYGEAAGSLAGTMAGAAAGAAIGSVVPIIGTAIGGMVGAYLGSLGGTALGGVAGKSWFGSAEQKPATAVTPLLMAPRPGPVVPSLASMGRSFSGANAPGALLMAGPTAPPSPALGDVARALAAPTPTKPAPVVIQPKEPGKPAPTKVDQQFKYSLNMPVTVQGDVKDPQRLAQDLMPHMQRMMADAAKQSASNQLFDEPHL</sequence>
<reference evidence="5" key="1">
    <citation type="submission" date="2016-10" db="EMBL/GenBank/DDBJ databases">
        <authorList>
            <person name="Varghese N."/>
            <person name="Submissions S."/>
        </authorList>
    </citation>
    <scope>NUCLEOTIDE SEQUENCE [LARGE SCALE GENOMIC DNA]</scope>
    <source>
        <strain evidence="5">BS3775</strain>
    </source>
</reference>
<dbReference type="PANTHER" id="PTHR37813">
    <property type="entry name" value="FELS-2 PROPHAGE PROTEIN"/>
    <property type="match status" value="1"/>
</dbReference>
<name>A0A1H1EI62_9PSED</name>
<organism evidence="4 5">
    <name type="scientific">Pseudomonas moorei</name>
    <dbReference type="NCBI Taxonomy" id="395599"/>
    <lineage>
        <taxon>Bacteria</taxon>
        <taxon>Pseudomonadati</taxon>
        <taxon>Pseudomonadota</taxon>
        <taxon>Gammaproteobacteria</taxon>
        <taxon>Pseudomonadales</taxon>
        <taxon>Pseudomonadaceae</taxon>
        <taxon>Pseudomonas</taxon>
    </lineage>
</organism>
<protein>
    <submittedName>
        <fullName evidence="4">Phage-related minor tail protein</fullName>
    </submittedName>
</protein>
<evidence type="ECO:0000313" key="5">
    <source>
        <dbReference type="Proteomes" id="UP000199570"/>
    </source>
</evidence>
<evidence type="ECO:0000256" key="2">
    <source>
        <dbReference type="SAM" id="MobiDB-lite"/>
    </source>
</evidence>
<evidence type="ECO:0000256" key="1">
    <source>
        <dbReference type="ARBA" id="ARBA00022612"/>
    </source>
</evidence>
<feature type="region of interest" description="Disordered" evidence="2">
    <location>
        <begin position="647"/>
        <end position="699"/>
    </location>
</feature>
<dbReference type="PANTHER" id="PTHR37813:SF1">
    <property type="entry name" value="FELS-2 PROPHAGE PROTEIN"/>
    <property type="match status" value="1"/>
</dbReference>
<dbReference type="EMBL" id="FNKJ01000003">
    <property type="protein sequence ID" value="SDQ88208.1"/>
    <property type="molecule type" value="Genomic_DNA"/>
</dbReference>
<keyword evidence="1" id="KW-1188">Viral release from host cell</keyword>
<evidence type="ECO:0000259" key="3">
    <source>
        <dbReference type="Pfam" id="PF10145"/>
    </source>
</evidence>
<dbReference type="RefSeq" id="WP_090321327.1">
    <property type="nucleotide sequence ID" value="NZ_FNKJ01000003.1"/>
</dbReference>